<gene>
    <name evidence="3" type="ORF">N658DRAFT_227322</name>
</gene>
<reference evidence="3" key="1">
    <citation type="journal article" date="2023" name="Mol. Phylogenet. Evol.">
        <title>Genome-scale phylogeny and comparative genomics of the fungal order Sordariales.</title>
        <authorList>
            <person name="Hensen N."/>
            <person name="Bonometti L."/>
            <person name="Westerberg I."/>
            <person name="Brannstrom I.O."/>
            <person name="Guillou S."/>
            <person name="Cros-Aarteil S."/>
            <person name="Calhoun S."/>
            <person name="Haridas S."/>
            <person name="Kuo A."/>
            <person name="Mondo S."/>
            <person name="Pangilinan J."/>
            <person name="Riley R."/>
            <person name="LaButti K."/>
            <person name="Andreopoulos B."/>
            <person name="Lipzen A."/>
            <person name="Chen C."/>
            <person name="Yan M."/>
            <person name="Daum C."/>
            <person name="Ng V."/>
            <person name="Clum A."/>
            <person name="Steindorff A."/>
            <person name="Ohm R.A."/>
            <person name="Martin F."/>
            <person name="Silar P."/>
            <person name="Natvig D.O."/>
            <person name="Lalanne C."/>
            <person name="Gautier V."/>
            <person name="Ament-Velasquez S.L."/>
            <person name="Kruys A."/>
            <person name="Hutchinson M.I."/>
            <person name="Powell A.J."/>
            <person name="Barry K."/>
            <person name="Miller A.N."/>
            <person name="Grigoriev I.V."/>
            <person name="Debuchy R."/>
            <person name="Gladieux P."/>
            <person name="Hiltunen Thoren M."/>
            <person name="Johannesson H."/>
        </authorList>
    </citation>
    <scope>NUCLEOTIDE SEQUENCE</scope>
    <source>
        <strain evidence="3">CBS 757.83</strain>
    </source>
</reference>
<keyword evidence="2" id="KW-1133">Transmembrane helix</keyword>
<feature type="transmembrane region" description="Helical" evidence="2">
    <location>
        <begin position="30"/>
        <end position="54"/>
    </location>
</feature>
<feature type="region of interest" description="Disordered" evidence="1">
    <location>
        <begin position="68"/>
        <end position="142"/>
    </location>
</feature>
<evidence type="ECO:0000313" key="3">
    <source>
        <dbReference type="EMBL" id="KAK4098199.1"/>
    </source>
</evidence>
<dbReference type="AlphaFoldDB" id="A0AAN6PUI4"/>
<proteinExistence type="predicted"/>
<evidence type="ECO:0000313" key="4">
    <source>
        <dbReference type="Proteomes" id="UP001305647"/>
    </source>
</evidence>
<comment type="caution">
    <text evidence="3">The sequence shown here is derived from an EMBL/GenBank/DDBJ whole genome shotgun (WGS) entry which is preliminary data.</text>
</comment>
<organism evidence="3 4">
    <name type="scientific">Parathielavia hyrcaniae</name>
    <dbReference type="NCBI Taxonomy" id="113614"/>
    <lineage>
        <taxon>Eukaryota</taxon>
        <taxon>Fungi</taxon>
        <taxon>Dikarya</taxon>
        <taxon>Ascomycota</taxon>
        <taxon>Pezizomycotina</taxon>
        <taxon>Sordariomycetes</taxon>
        <taxon>Sordariomycetidae</taxon>
        <taxon>Sordariales</taxon>
        <taxon>Chaetomiaceae</taxon>
        <taxon>Parathielavia</taxon>
    </lineage>
</organism>
<keyword evidence="2" id="KW-0812">Transmembrane</keyword>
<sequence>MRTTFLFLPSCPRRQLPVGRPLFPELTSTYHVVSSSGFVCPSFFFCASLLLLLLGSGGQRDAVRTTMYVPPRRPGQDAAGAVEGGPGKGQHAPTAVPSRLDAPGSRNSRGDSRGKRVMMMAAPKQQAATRRRPSRRGHVPIPTAPAWMAASSSLLVLCKG</sequence>
<reference evidence="3" key="2">
    <citation type="submission" date="2023-05" db="EMBL/GenBank/DDBJ databases">
        <authorList>
            <consortium name="Lawrence Berkeley National Laboratory"/>
            <person name="Steindorff A."/>
            <person name="Hensen N."/>
            <person name="Bonometti L."/>
            <person name="Westerberg I."/>
            <person name="Brannstrom I.O."/>
            <person name="Guillou S."/>
            <person name="Cros-Aarteil S."/>
            <person name="Calhoun S."/>
            <person name="Haridas S."/>
            <person name="Kuo A."/>
            <person name="Mondo S."/>
            <person name="Pangilinan J."/>
            <person name="Riley R."/>
            <person name="Labutti K."/>
            <person name="Andreopoulos B."/>
            <person name="Lipzen A."/>
            <person name="Chen C."/>
            <person name="Yanf M."/>
            <person name="Daum C."/>
            <person name="Ng V."/>
            <person name="Clum A."/>
            <person name="Ohm R."/>
            <person name="Martin F."/>
            <person name="Silar P."/>
            <person name="Natvig D."/>
            <person name="Lalanne C."/>
            <person name="Gautier V."/>
            <person name="Ament-Velasquez S.L."/>
            <person name="Kruys A."/>
            <person name="Hutchinson M.I."/>
            <person name="Powell A.J."/>
            <person name="Barry K."/>
            <person name="Miller A.N."/>
            <person name="Grigoriev I.V."/>
            <person name="Debuchy R."/>
            <person name="Gladieux P."/>
            <person name="Thoren M.H."/>
            <person name="Johannesson H."/>
        </authorList>
    </citation>
    <scope>NUCLEOTIDE SEQUENCE</scope>
    <source>
        <strain evidence="3">CBS 757.83</strain>
    </source>
</reference>
<keyword evidence="2" id="KW-0472">Membrane</keyword>
<protein>
    <submittedName>
        <fullName evidence="3">Uncharacterized protein</fullName>
    </submittedName>
</protein>
<dbReference type="EMBL" id="MU863661">
    <property type="protein sequence ID" value="KAK4098199.1"/>
    <property type="molecule type" value="Genomic_DNA"/>
</dbReference>
<keyword evidence="4" id="KW-1185">Reference proteome</keyword>
<accession>A0AAN6PUI4</accession>
<dbReference type="Proteomes" id="UP001305647">
    <property type="component" value="Unassembled WGS sequence"/>
</dbReference>
<feature type="compositionally biased region" description="Basic residues" evidence="1">
    <location>
        <begin position="129"/>
        <end position="138"/>
    </location>
</feature>
<evidence type="ECO:0000256" key="2">
    <source>
        <dbReference type="SAM" id="Phobius"/>
    </source>
</evidence>
<name>A0AAN6PUI4_9PEZI</name>
<evidence type="ECO:0000256" key="1">
    <source>
        <dbReference type="SAM" id="MobiDB-lite"/>
    </source>
</evidence>